<evidence type="ECO:0000256" key="1">
    <source>
        <dbReference type="SAM" id="MobiDB-lite"/>
    </source>
</evidence>
<sequence length="185" mass="19535">MPKITITAITLTLWLGACGTRAPAPPPAPVPPPPPASTELAAAPAAPGTPPGVVRPAPTVVLLDLQAATDLNPTPDGRAAPLRLRLYELRRGTAFGRADYFALVESPQGSLAADLVDQDELLIQPGQHRRLERRLAEPTRLLGLVAAYRDLDGAVWRLLIEVPAGQTSRHAIRLGRRALVAGSAP</sequence>
<dbReference type="AlphaFoldDB" id="A0A1H6R6F1"/>
<dbReference type="Proteomes" id="UP000199005">
    <property type="component" value="Unassembled WGS sequence"/>
</dbReference>
<feature type="compositionally biased region" description="Pro residues" evidence="1">
    <location>
        <begin position="23"/>
        <end position="36"/>
    </location>
</feature>
<reference evidence="3 4" key="1">
    <citation type="submission" date="2016-10" db="EMBL/GenBank/DDBJ databases">
        <authorList>
            <person name="de Groot N.N."/>
        </authorList>
    </citation>
    <scope>NUCLEOTIDE SEQUENCE [LARGE SCALE GENOMIC DNA]</scope>
    <source>
        <strain evidence="3 4">DSM 1041</strain>
    </source>
</reference>
<protein>
    <submittedName>
        <fullName evidence="3">Type VI secretion system protein VasD</fullName>
    </submittedName>
</protein>
<feature type="signal peptide" evidence="2">
    <location>
        <begin position="1"/>
        <end position="22"/>
    </location>
</feature>
<dbReference type="NCBIfam" id="TIGR03352">
    <property type="entry name" value="VI_chp_3"/>
    <property type="match status" value="1"/>
</dbReference>
<feature type="region of interest" description="Disordered" evidence="1">
    <location>
        <begin position="23"/>
        <end position="52"/>
    </location>
</feature>
<accession>A0A1H6R6F1</accession>
<evidence type="ECO:0000313" key="3">
    <source>
        <dbReference type="EMBL" id="SEI46742.1"/>
    </source>
</evidence>
<gene>
    <name evidence="3" type="ORF">SAMN04244579_00645</name>
</gene>
<proteinExistence type="predicted"/>
<dbReference type="PANTHER" id="PTHR37625:SF4">
    <property type="entry name" value="OUTER MEMBRANE LIPOPROTEIN"/>
    <property type="match status" value="1"/>
</dbReference>
<keyword evidence="2" id="KW-0732">Signal</keyword>
<feature type="chain" id="PRO_5011491133" evidence="2">
    <location>
        <begin position="23"/>
        <end position="185"/>
    </location>
</feature>
<name>A0A1H6R6F1_9GAMM</name>
<dbReference type="Pfam" id="PF12790">
    <property type="entry name" value="T6SS-SciN"/>
    <property type="match status" value="1"/>
</dbReference>
<dbReference type="Gene3D" id="2.60.40.4150">
    <property type="entry name" value="Type VI secretion system, lipoprotein SciN"/>
    <property type="match status" value="1"/>
</dbReference>
<dbReference type="STRING" id="170623.SAMN04244579_00645"/>
<dbReference type="RefSeq" id="WP_090897125.1">
    <property type="nucleotide sequence ID" value="NZ_FNYO01000005.1"/>
</dbReference>
<dbReference type="InterPro" id="IPR017734">
    <property type="entry name" value="T6SS_SciN"/>
</dbReference>
<evidence type="ECO:0000313" key="4">
    <source>
        <dbReference type="Proteomes" id="UP000199005"/>
    </source>
</evidence>
<feature type="compositionally biased region" description="Low complexity" evidence="1">
    <location>
        <begin position="37"/>
        <end position="52"/>
    </location>
</feature>
<dbReference type="EMBL" id="FNYO01000005">
    <property type="protein sequence ID" value="SEI46742.1"/>
    <property type="molecule type" value="Genomic_DNA"/>
</dbReference>
<evidence type="ECO:0000256" key="2">
    <source>
        <dbReference type="SAM" id="SignalP"/>
    </source>
</evidence>
<organism evidence="3 4">
    <name type="scientific">Azotobacter beijerinckii</name>
    <dbReference type="NCBI Taxonomy" id="170623"/>
    <lineage>
        <taxon>Bacteria</taxon>
        <taxon>Pseudomonadati</taxon>
        <taxon>Pseudomonadota</taxon>
        <taxon>Gammaproteobacteria</taxon>
        <taxon>Pseudomonadales</taxon>
        <taxon>Pseudomonadaceae</taxon>
        <taxon>Azotobacter</taxon>
    </lineage>
</organism>
<dbReference type="InterPro" id="IPR038706">
    <property type="entry name" value="Type_VI_SciN-like_sf"/>
</dbReference>
<dbReference type="PANTHER" id="PTHR37625">
    <property type="entry name" value="OUTER MEMBRANE LIPOPROTEIN-RELATED"/>
    <property type="match status" value="1"/>
</dbReference>
<dbReference type="PROSITE" id="PS51257">
    <property type="entry name" value="PROKAR_LIPOPROTEIN"/>
    <property type="match status" value="1"/>
</dbReference>